<protein>
    <submittedName>
        <fullName evidence="1">Uncharacterized protein</fullName>
    </submittedName>
</protein>
<dbReference type="EMBL" id="JAZDWU010000041">
    <property type="protein sequence ID" value="KAK9982766.1"/>
    <property type="molecule type" value="Genomic_DNA"/>
</dbReference>
<evidence type="ECO:0000313" key="1">
    <source>
        <dbReference type="EMBL" id="KAK9982766.1"/>
    </source>
</evidence>
<keyword evidence="2" id="KW-1185">Reference proteome</keyword>
<dbReference type="Proteomes" id="UP001459277">
    <property type="component" value="Unassembled WGS sequence"/>
</dbReference>
<dbReference type="AlphaFoldDB" id="A0AAW2BBW2"/>
<organism evidence="1 2">
    <name type="scientific">Lithocarpus litseifolius</name>
    <dbReference type="NCBI Taxonomy" id="425828"/>
    <lineage>
        <taxon>Eukaryota</taxon>
        <taxon>Viridiplantae</taxon>
        <taxon>Streptophyta</taxon>
        <taxon>Embryophyta</taxon>
        <taxon>Tracheophyta</taxon>
        <taxon>Spermatophyta</taxon>
        <taxon>Magnoliopsida</taxon>
        <taxon>eudicotyledons</taxon>
        <taxon>Gunneridae</taxon>
        <taxon>Pentapetalae</taxon>
        <taxon>rosids</taxon>
        <taxon>fabids</taxon>
        <taxon>Fagales</taxon>
        <taxon>Fagaceae</taxon>
        <taxon>Lithocarpus</taxon>
    </lineage>
</organism>
<accession>A0AAW2BBW2</accession>
<comment type="caution">
    <text evidence="1">The sequence shown here is derived from an EMBL/GenBank/DDBJ whole genome shotgun (WGS) entry which is preliminary data.</text>
</comment>
<gene>
    <name evidence="1" type="ORF">SO802_035306</name>
</gene>
<reference evidence="1 2" key="1">
    <citation type="submission" date="2024-01" db="EMBL/GenBank/DDBJ databases">
        <title>A telomere-to-telomere, gap-free genome of sweet tea (Lithocarpus litseifolius).</title>
        <authorList>
            <person name="Zhou J."/>
        </authorList>
    </citation>
    <scope>NUCLEOTIDE SEQUENCE [LARGE SCALE GENOMIC DNA]</scope>
    <source>
        <strain evidence="1">Zhou-2022a</strain>
        <tissue evidence="1">Leaf</tissue>
    </source>
</reference>
<sequence length="276" mass="29701">MSPAALLGSPDRIIGLQDALRGSCLLVFQLFTFLIKKALTYSLSRDVRFIQVVGSSILMGWLLECFLKYSPLASSSSPAGVHIAPAVEPCNQDPTKYIYFTCSLRNRKLRRNNITSHFSYIYLSTTGLSGDFIITNAARSTESATGSAPCSYDAGYETWSTSSSAFVSRPGTGKIKAGAGTAKASFSRDSATAGSTGSNATAEVAGYSLATRSTRSLSAPISGSESRAAESAYYEWVHKTVITVKDSWIGEEVRQGITELVQMLTPFQCRKDCLVK</sequence>
<name>A0AAW2BBW2_9ROSI</name>
<evidence type="ECO:0000313" key="2">
    <source>
        <dbReference type="Proteomes" id="UP001459277"/>
    </source>
</evidence>
<proteinExistence type="predicted"/>